<comment type="caution">
    <text evidence="1">The sequence shown here is derived from an EMBL/GenBank/DDBJ whole genome shotgun (WGS) entry which is preliminary data.</text>
</comment>
<sequence length="203" mass="22261">MQLTGGNMVKTTKMIREELSSFADPANKVARMVREGRLTPIIRGLYETEATASPWSLAGCIYGPSYISFESALSFHGLIPEGVRAVTSATFEKGKAKAYDTPFGSFLFRDVPAEAFPYGIDVKGPANAPFRIATPEKALCDKLYTMSPVTSCGGLEALLYDDLRIDRGDLAALDVDDVAFLAEKYRSRNVRRLARYLKEGSGR</sequence>
<evidence type="ECO:0000313" key="1">
    <source>
        <dbReference type="EMBL" id="THG38247.1"/>
    </source>
</evidence>
<gene>
    <name evidence="1" type="ORF">E5986_02135</name>
</gene>
<protein>
    <recommendedName>
        <fullName evidence="3">Abortive phage infection protein</fullName>
    </recommendedName>
</protein>
<dbReference type="EMBL" id="SSTJ01000002">
    <property type="protein sequence ID" value="THG38247.1"/>
    <property type="molecule type" value="Genomic_DNA"/>
</dbReference>
<evidence type="ECO:0000313" key="2">
    <source>
        <dbReference type="Proteomes" id="UP000308978"/>
    </source>
</evidence>
<organism evidence="1 2">
    <name type="scientific">Adlercreutzia caecimuris</name>
    <dbReference type="NCBI Taxonomy" id="671266"/>
    <lineage>
        <taxon>Bacteria</taxon>
        <taxon>Bacillati</taxon>
        <taxon>Actinomycetota</taxon>
        <taxon>Coriobacteriia</taxon>
        <taxon>Eggerthellales</taxon>
        <taxon>Eggerthellaceae</taxon>
        <taxon>Adlercreutzia</taxon>
    </lineage>
</organism>
<evidence type="ECO:0008006" key="3">
    <source>
        <dbReference type="Google" id="ProtNLM"/>
    </source>
</evidence>
<dbReference type="AlphaFoldDB" id="A0A4V6RZ86"/>
<accession>A0A4V6RZ86</accession>
<dbReference type="Proteomes" id="UP000308978">
    <property type="component" value="Unassembled WGS sequence"/>
</dbReference>
<name>A0A4V6RZ86_9ACTN</name>
<reference evidence="1 2" key="1">
    <citation type="submission" date="2019-04" db="EMBL/GenBank/DDBJ databases">
        <title>Microbes associate with the intestines of laboratory mice.</title>
        <authorList>
            <person name="Navarre W."/>
            <person name="Wong E."/>
            <person name="Huang K.C."/>
            <person name="Tropini C."/>
            <person name="Ng K."/>
            <person name="Yu B."/>
        </authorList>
    </citation>
    <scope>NUCLEOTIDE SEQUENCE [LARGE SCALE GENOMIC DNA]</scope>
    <source>
        <strain evidence="1 2">NM80_B27</strain>
    </source>
</reference>
<proteinExistence type="predicted"/>